<comment type="caution">
    <text evidence="14">The sequence shown here is derived from an EMBL/GenBank/DDBJ whole genome shotgun (WGS) entry which is preliminary data.</text>
</comment>
<evidence type="ECO:0000256" key="5">
    <source>
        <dbReference type="ARBA" id="ARBA00022833"/>
    </source>
</evidence>
<keyword evidence="8" id="KW-0804">Transcription</keyword>
<evidence type="ECO:0000256" key="2">
    <source>
        <dbReference type="ARBA" id="ARBA00010857"/>
    </source>
</evidence>
<sequence length="948" mass="104130">MNFILFDGGPVVDYLKTVKTFLDSNPNEVLTFIFTNPEGLSITDVWKPAFDDAGITPLAYVPPHVPMKNSEWPTLGEMIDSGKRVVVFLDSGADTSRVDFILPEFDMIWETPFSVTDPNFPCKVDRIGGSLSVGDHSYMINHSLNKNIIPIGDGVIVSDPLDAPTTNSVTSWVIASGLFADILTLKFFSIINNVNGCVPLSGANRKPQFLLLDFVNIGQGFKAADQLNGLAVTDSPKPVSGNHTNTSEGQDGVNGALRHRITESCHKQALAKPNSGASDESAVCSDCGGTVIEYDHAAGNGFCVSCGTVVEENTIVNEIAFGETANGAAIVQGSFVAQGATHARMGGPYGNRSSSDSREQTIENATKKIQNIANVLRLSEVVVLAARRMYTLAVEHKFTKGRKSLNVVAVCLYVACRQKETRNYMLIDFSDLLQVNVFELGHTYLQLVQTLNLRLPLVDPSHYISRFSALLEFGDETHKVATDAVRLVQRFDRDWMTKGRRPAGICGAALLLAARMNNFRRSIEEIVQVVKIADTTLKKRLDEFKATPSGGLTLADFRSVWLDDEMDPPAFTKGREREEAERKATEATANGVPLEEVKTTQKGKKKRKGKRKRGEDSEDEAPDISPEAPMIAHPPRLPIDPAILQHGILAGAVDPMIGAEQVSQIQDHQNIDLALLQNSPSTTAISPVDTPTLTMPPTNFVEETVSNVLAEEVSTFLQNTQGAKLSEALDEAEQRRLAQITVADELMGLDEEELDRFILSEEEVRIKERVWVELNRDYLEAIAAKGEQQDSNSAAKSRKKRRSNKPRDITTPSGSTAAESVRNLIKKNPKYSKRINYDALKDLFVDSTSPPSFSQSLKAISDDKDEDDLYTMGMDDDKSDGEVAPLVIIQEEAGTVAPSHSNPVQKQASTRSLVDDDIENASDDEKYDDDKYDDEGVWEGEDLYEQEI</sequence>
<evidence type="ECO:0000256" key="11">
    <source>
        <dbReference type="PROSITE-ProRule" id="PRU00469"/>
    </source>
</evidence>
<dbReference type="Gene3D" id="3.20.20.190">
    <property type="entry name" value="Phosphatidylinositol (PI) phosphodiesterase"/>
    <property type="match status" value="1"/>
</dbReference>
<feature type="domain" description="TFIIB-type" evidence="13">
    <location>
        <begin position="280"/>
        <end position="311"/>
    </location>
</feature>
<keyword evidence="9" id="KW-0539">Nucleus</keyword>
<dbReference type="Pfam" id="PF26146">
    <property type="entry name" value="PI-PLC_X"/>
    <property type="match status" value="1"/>
</dbReference>
<evidence type="ECO:0000313" key="14">
    <source>
        <dbReference type="EMBL" id="KAF5350089.1"/>
    </source>
</evidence>
<dbReference type="PANTHER" id="PTHR11618:SF4">
    <property type="entry name" value="TRANSCRIPTION FACTOR IIIB 90 KDA SUBUNIT"/>
    <property type="match status" value="1"/>
</dbReference>
<dbReference type="InterPro" id="IPR013150">
    <property type="entry name" value="TFIIB_cyclin"/>
</dbReference>
<feature type="region of interest" description="Disordered" evidence="12">
    <location>
        <begin position="786"/>
        <end position="822"/>
    </location>
</feature>
<evidence type="ECO:0000256" key="7">
    <source>
        <dbReference type="ARBA" id="ARBA00023159"/>
    </source>
</evidence>
<proteinExistence type="inferred from homology"/>
<dbReference type="GO" id="GO:0006629">
    <property type="term" value="P:lipid metabolic process"/>
    <property type="evidence" value="ECO:0007669"/>
    <property type="project" value="InterPro"/>
</dbReference>
<dbReference type="GO" id="GO:0000995">
    <property type="term" value="F:RNA polymerase III general transcription initiation factor activity"/>
    <property type="evidence" value="ECO:0007669"/>
    <property type="project" value="TreeGrafter"/>
</dbReference>
<feature type="compositionally biased region" description="Polar residues" evidence="12">
    <location>
        <begin position="849"/>
        <end position="858"/>
    </location>
</feature>
<dbReference type="InterPro" id="IPR000812">
    <property type="entry name" value="TFIIB"/>
</dbReference>
<dbReference type="GO" id="GO:0006384">
    <property type="term" value="P:transcription initiation at RNA polymerase III promoter"/>
    <property type="evidence" value="ECO:0007669"/>
    <property type="project" value="UniProtKB-ARBA"/>
</dbReference>
<feature type="compositionally biased region" description="Acidic residues" evidence="12">
    <location>
        <begin position="915"/>
        <end position="948"/>
    </location>
</feature>
<dbReference type="GO" id="GO:0070897">
    <property type="term" value="P:transcription preinitiation complex assembly"/>
    <property type="evidence" value="ECO:0007669"/>
    <property type="project" value="InterPro"/>
</dbReference>
<dbReference type="InterPro" id="IPR011665">
    <property type="entry name" value="BRF1_TBP-bd_dom"/>
</dbReference>
<dbReference type="InterPro" id="IPR013137">
    <property type="entry name" value="Znf_TFIIB"/>
</dbReference>
<comment type="subcellular location">
    <subcellularLocation>
        <location evidence="1">Nucleus</location>
    </subcellularLocation>
</comment>
<evidence type="ECO:0000256" key="1">
    <source>
        <dbReference type="ARBA" id="ARBA00004123"/>
    </source>
</evidence>
<dbReference type="Gene3D" id="1.20.5.650">
    <property type="entry name" value="Single helix bin"/>
    <property type="match status" value="1"/>
</dbReference>
<dbReference type="PANTHER" id="PTHR11618">
    <property type="entry name" value="TRANSCRIPTION INITIATION FACTOR IIB-RELATED"/>
    <property type="match status" value="1"/>
</dbReference>
<keyword evidence="7" id="KW-0010">Activator</keyword>
<evidence type="ECO:0000259" key="13">
    <source>
        <dbReference type="PROSITE" id="PS51134"/>
    </source>
</evidence>
<dbReference type="SMART" id="SM00385">
    <property type="entry name" value="CYCLIN"/>
    <property type="match status" value="2"/>
</dbReference>
<dbReference type="Pfam" id="PF07741">
    <property type="entry name" value="BRF1"/>
    <property type="match status" value="1"/>
</dbReference>
<keyword evidence="3" id="KW-0479">Metal-binding</keyword>
<evidence type="ECO:0000256" key="10">
    <source>
        <dbReference type="ARBA" id="ARBA00031009"/>
    </source>
</evidence>
<keyword evidence="4 11" id="KW-0863">Zinc-finger</keyword>
<dbReference type="GO" id="GO:0008081">
    <property type="term" value="F:phosphoric diester hydrolase activity"/>
    <property type="evidence" value="ECO:0007669"/>
    <property type="project" value="InterPro"/>
</dbReference>
<evidence type="ECO:0000256" key="4">
    <source>
        <dbReference type="ARBA" id="ARBA00022771"/>
    </source>
</evidence>
<dbReference type="GO" id="GO:0000126">
    <property type="term" value="C:transcription factor TFIIIB complex"/>
    <property type="evidence" value="ECO:0007669"/>
    <property type="project" value="TreeGrafter"/>
</dbReference>
<keyword evidence="6" id="KW-0805">Transcription regulation</keyword>
<dbReference type="PROSITE" id="PS51134">
    <property type="entry name" value="ZF_TFIIB"/>
    <property type="match status" value="1"/>
</dbReference>
<name>A0A8H5CXY3_9AGAR</name>
<evidence type="ECO:0000313" key="15">
    <source>
        <dbReference type="Proteomes" id="UP000559027"/>
    </source>
</evidence>
<dbReference type="GO" id="GO:0001006">
    <property type="term" value="F:RNA polymerase III type 3 promoter sequence-specific DNA binding"/>
    <property type="evidence" value="ECO:0007669"/>
    <property type="project" value="TreeGrafter"/>
</dbReference>
<keyword evidence="15" id="KW-1185">Reference proteome</keyword>
<evidence type="ECO:0000256" key="9">
    <source>
        <dbReference type="ARBA" id="ARBA00023242"/>
    </source>
</evidence>
<dbReference type="GO" id="GO:0005634">
    <property type="term" value="C:nucleus"/>
    <property type="evidence" value="ECO:0007669"/>
    <property type="project" value="UniProtKB-SubCell"/>
</dbReference>
<feature type="compositionally biased region" description="Basic residues" evidence="12">
    <location>
        <begin position="601"/>
        <end position="612"/>
    </location>
</feature>
<dbReference type="FunFam" id="1.10.472.10:FF:000007">
    <property type="entry name" value="Transcription factor IIIB 90 kDa subunit"/>
    <property type="match status" value="1"/>
</dbReference>
<dbReference type="SUPFAM" id="SSF57783">
    <property type="entry name" value="Zinc beta-ribbon"/>
    <property type="match status" value="1"/>
</dbReference>
<dbReference type="GO" id="GO:0008270">
    <property type="term" value="F:zinc ion binding"/>
    <property type="evidence" value="ECO:0007669"/>
    <property type="project" value="UniProtKB-KW"/>
</dbReference>
<dbReference type="AlphaFoldDB" id="A0A8H5CXY3"/>
<comment type="similarity">
    <text evidence="2">Belongs to the TFIIB family.</text>
</comment>
<organism evidence="14 15">
    <name type="scientific">Leucocoprinus leucothites</name>
    <dbReference type="NCBI Taxonomy" id="201217"/>
    <lineage>
        <taxon>Eukaryota</taxon>
        <taxon>Fungi</taxon>
        <taxon>Dikarya</taxon>
        <taxon>Basidiomycota</taxon>
        <taxon>Agaricomycotina</taxon>
        <taxon>Agaricomycetes</taxon>
        <taxon>Agaricomycetidae</taxon>
        <taxon>Agaricales</taxon>
        <taxon>Agaricineae</taxon>
        <taxon>Agaricaceae</taxon>
        <taxon>Leucocoprinus</taxon>
    </lineage>
</organism>
<dbReference type="GO" id="GO:0097550">
    <property type="term" value="C:transcription preinitiation complex"/>
    <property type="evidence" value="ECO:0007669"/>
    <property type="project" value="TreeGrafter"/>
</dbReference>
<dbReference type="Gene3D" id="1.10.472.10">
    <property type="entry name" value="Cyclin-like"/>
    <property type="match status" value="2"/>
</dbReference>
<keyword evidence="5" id="KW-0862">Zinc</keyword>
<dbReference type="PRINTS" id="PR00685">
    <property type="entry name" value="TIFACTORIIB"/>
</dbReference>
<dbReference type="Proteomes" id="UP000559027">
    <property type="component" value="Unassembled WGS sequence"/>
</dbReference>
<dbReference type="CDD" id="cd20554">
    <property type="entry name" value="CYCLIN_TFIIIB90_rpt2"/>
    <property type="match status" value="1"/>
</dbReference>
<feature type="compositionally biased region" description="Polar residues" evidence="12">
    <location>
        <begin position="898"/>
        <end position="912"/>
    </location>
</feature>
<accession>A0A8H5CXY3</accession>
<gene>
    <name evidence="14" type="ORF">D9756_009256</name>
</gene>
<dbReference type="SUPFAM" id="SSF47954">
    <property type="entry name" value="Cyclin-like"/>
    <property type="match status" value="2"/>
</dbReference>
<dbReference type="FunFam" id="1.10.472.10:FF:000002">
    <property type="entry name" value="Transcription factor IIIB 90 kDa subunit"/>
    <property type="match status" value="1"/>
</dbReference>
<evidence type="ECO:0000256" key="6">
    <source>
        <dbReference type="ARBA" id="ARBA00023015"/>
    </source>
</evidence>
<feature type="region of interest" description="Disordered" evidence="12">
    <location>
        <begin position="849"/>
        <end position="948"/>
    </location>
</feature>
<feature type="region of interest" description="Disordered" evidence="12">
    <location>
        <begin position="568"/>
        <end position="633"/>
    </location>
</feature>
<dbReference type="InterPro" id="IPR036915">
    <property type="entry name" value="Cyclin-like_sf"/>
</dbReference>
<dbReference type="EMBL" id="JAACJO010000015">
    <property type="protein sequence ID" value="KAF5350089.1"/>
    <property type="molecule type" value="Genomic_DNA"/>
</dbReference>
<evidence type="ECO:0000256" key="12">
    <source>
        <dbReference type="SAM" id="MobiDB-lite"/>
    </source>
</evidence>
<dbReference type="InterPro" id="IPR013763">
    <property type="entry name" value="Cyclin-like_dom"/>
</dbReference>
<dbReference type="GO" id="GO:0017025">
    <property type="term" value="F:TBP-class protein binding"/>
    <property type="evidence" value="ECO:0007669"/>
    <property type="project" value="InterPro"/>
</dbReference>
<evidence type="ECO:0000256" key="8">
    <source>
        <dbReference type="ARBA" id="ARBA00023163"/>
    </source>
</evidence>
<dbReference type="Gene3D" id="2.20.25.10">
    <property type="match status" value="1"/>
</dbReference>
<dbReference type="OrthoDB" id="511529at2759"/>
<protein>
    <recommendedName>
        <fullName evidence="10">B-related factor 1</fullName>
    </recommendedName>
</protein>
<dbReference type="SUPFAM" id="SSF51695">
    <property type="entry name" value="PLC-like phosphodiesterases"/>
    <property type="match status" value="1"/>
</dbReference>
<dbReference type="Pfam" id="PF08271">
    <property type="entry name" value="Zn_Ribbon_TF"/>
    <property type="match status" value="1"/>
</dbReference>
<dbReference type="InterPro" id="IPR017946">
    <property type="entry name" value="PLC-like_Pdiesterase_TIM-brl"/>
</dbReference>
<dbReference type="CDD" id="cd20553">
    <property type="entry name" value="CYCLIN_TFIIIB90_rpt1"/>
    <property type="match status" value="1"/>
</dbReference>
<reference evidence="14 15" key="1">
    <citation type="journal article" date="2020" name="ISME J.">
        <title>Uncovering the hidden diversity of litter-decomposition mechanisms in mushroom-forming fungi.</title>
        <authorList>
            <person name="Floudas D."/>
            <person name="Bentzer J."/>
            <person name="Ahren D."/>
            <person name="Johansson T."/>
            <person name="Persson P."/>
            <person name="Tunlid A."/>
        </authorList>
    </citation>
    <scope>NUCLEOTIDE SEQUENCE [LARGE SCALE GENOMIC DNA]</scope>
    <source>
        <strain evidence="14 15">CBS 146.42</strain>
    </source>
</reference>
<dbReference type="Pfam" id="PF00382">
    <property type="entry name" value="TFIIB"/>
    <property type="match status" value="2"/>
</dbReference>
<evidence type="ECO:0000256" key="3">
    <source>
        <dbReference type="ARBA" id="ARBA00022723"/>
    </source>
</evidence>
<feature type="compositionally biased region" description="Basic and acidic residues" evidence="12">
    <location>
        <begin position="573"/>
        <end position="585"/>
    </location>
</feature>